<dbReference type="InterPro" id="IPR012337">
    <property type="entry name" value="RNaseH-like_sf"/>
</dbReference>
<proteinExistence type="predicted"/>
<reference evidence="3" key="1">
    <citation type="journal article" date="2019" name="Sci. Rep.">
        <title>Draft genome of Tanacetum cinerariifolium, the natural source of mosquito coil.</title>
        <authorList>
            <person name="Yamashiro T."/>
            <person name="Shiraishi A."/>
            <person name="Satake H."/>
            <person name="Nakayama K."/>
        </authorList>
    </citation>
    <scope>NUCLEOTIDE SEQUENCE</scope>
</reference>
<comment type="caution">
    <text evidence="3">The sequence shown here is derived from an EMBL/GenBank/DDBJ whole genome shotgun (WGS) entry which is preliminary data.</text>
</comment>
<evidence type="ECO:0000256" key="1">
    <source>
        <dbReference type="SAM" id="MobiDB-lite"/>
    </source>
</evidence>
<evidence type="ECO:0000313" key="3">
    <source>
        <dbReference type="EMBL" id="GEX83331.1"/>
    </source>
</evidence>
<dbReference type="PANTHER" id="PTHR42648">
    <property type="entry name" value="TRANSPOSASE, PUTATIVE-RELATED"/>
    <property type="match status" value="1"/>
</dbReference>
<feature type="region of interest" description="Disordered" evidence="1">
    <location>
        <begin position="384"/>
        <end position="413"/>
    </location>
</feature>
<dbReference type="PANTHER" id="PTHR42648:SF18">
    <property type="entry name" value="RETROTRANSPOSON, UNCLASSIFIED-LIKE PROTEIN"/>
    <property type="match status" value="1"/>
</dbReference>
<organism evidence="3">
    <name type="scientific">Tanacetum cinerariifolium</name>
    <name type="common">Dalmatian daisy</name>
    <name type="synonym">Chrysanthemum cinerariifolium</name>
    <dbReference type="NCBI Taxonomy" id="118510"/>
    <lineage>
        <taxon>Eukaryota</taxon>
        <taxon>Viridiplantae</taxon>
        <taxon>Streptophyta</taxon>
        <taxon>Embryophyta</taxon>
        <taxon>Tracheophyta</taxon>
        <taxon>Spermatophyta</taxon>
        <taxon>Magnoliopsida</taxon>
        <taxon>eudicotyledons</taxon>
        <taxon>Gunneridae</taxon>
        <taxon>Pentapetalae</taxon>
        <taxon>asterids</taxon>
        <taxon>campanulids</taxon>
        <taxon>Asterales</taxon>
        <taxon>Asteraceae</taxon>
        <taxon>Asteroideae</taxon>
        <taxon>Anthemideae</taxon>
        <taxon>Anthemidinae</taxon>
        <taxon>Tanacetum</taxon>
    </lineage>
</organism>
<gene>
    <name evidence="3" type="ORF">Tci_355306</name>
</gene>
<feature type="domain" description="GAG-pre-integrase" evidence="2">
    <location>
        <begin position="567"/>
        <end position="639"/>
    </location>
</feature>
<protein>
    <submittedName>
        <fullName evidence="3">Integrase, catalytic region, zinc finger, CCHC-type, peptidase aspartic, catalytic</fullName>
    </submittedName>
</protein>
<dbReference type="Gene3D" id="3.30.420.10">
    <property type="entry name" value="Ribonuclease H-like superfamily/Ribonuclease H"/>
    <property type="match status" value="1"/>
</dbReference>
<dbReference type="SUPFAM" id="SSF53098">
    <property type="entry name" value="Ribonuclease H-like"/>
    <property type="match status" value="1"/>
</dbReference>
<accession>A0A699HC06</accession>
<sequence>MANFLEDIQCAGSKHYEVHEMHDDVQPNCVIVSDTEYTGDSNLIPYDQYVKDNAEPVVQNNASSISNDASMIIINEMPELTPRCDSVKEHPKVVDASLTAELTIYKEQVKLYERRAKFELTVREQKIEEQLRIVITDRNIKEENLKKELHSIKMQLQYTINHNKSMETRSEADRTLDFRALDFNITQLTEKISVLQEQNELFRVENAKVKQHYKELYDSIKITYAKHIDQTTILLIENENLKVQINAKLKCVTIDSVTPKVLAPATIREIVEEAMVERPLDSSLAYAFLYTKRSQELVEYVVGTCPKDFNKRDKKQATTPLIRKKQVTFADRCETSNNNTHKHVEQQTTQKTYVPMIPSTGVISCTDTSGSKPKNNTKKIRISPATSVNRMTVEDHPRTNKSNLQKPNRVDSSISSKRTIINLNSDSVCQTCNKCFISANRDICVMKYLNSVNASPSVKNIMRKVKQVWKPKPVKPSDRSRLMNFRKKFIGTVRFGNDHFGSIMGYGDYVIGKSVISGVYYVKGLGHNLFSVRQFYDSDLEVAFRKHSCYVRDTYGVELIKGSRGSNLYTISIEDMMKSSHTFLSSKASKNKSWLWHRRLNHLNFGTINDLARTDLVRGLQRLKFEKDHLCSPCQLGKSKKHTYKSKAKNTIMEVLHTFHMDLCRPMRVQSINGKKYILVIVDDYSRFTWQNGVVERRNRTLVEAAQTMLIFSKALIEDLGKLQPTADVGIFVGYAPSRI</sequence>
<feature type="compositionally biased region" description="Polar residues" evidence="1">
    <location>
        <begin position="400"/>
        <end position="413"/>
    </location>
</feature>
<dbReference type="InterPro" id="IPR039537">
    <property type="entry name" value="Retrotran_Ty1/copia-like"/>
</dbReference>
<dbReference type="InterPro" id="IPR025724">
    <property type="entry name" value="GAG-pre-integrase_dom"/>
</dbReference>
<evidence type="ECO:0000259" key="2">
    <source>
        <dbReference type="Pfam" id="PF13976"/>
    </source>
</evidence>
<dbReference type="GO" id="GO:0003676">
    <property type="term" value="F:nucleic acid binding"/>
    <property type="evidence" value="ECO:0007669"/>
    <property type="project" value="InterPro"/>
</dbReference>
<name>A0A699HC06_TANCI</name>
<dbReference type="InterPro" id="IPR036397">
    <property type="entry name" value="RNaseH_sf"/>
</dbReference>
<dbReference type="AlphaFoldDB" id="A0A699HC06"/>
<feature type="non-terminal residue" evidence="3">
    <location>
        <position position="740"/>
    </location>
</feature>
<dbReference type="Pfam" id="PF13976">
    <property type="entry name" value="gag_pre-integrs"/>
    <property type="match status" value="1"/>
</dbReference>
<dbReference type="EMBL" id="BKCJ010133134">
    <property type="protein sequence ID" value="GEX83331.1"/>
    <property type="molecule type" value="Genomic_DNA"/>
</dbReference>